<evidence type="ECO:0000313" key="1">
    <source>
        <dbReference type="EMBL" id="KHJ98890.1"/>
    </source>
</evidence>
<dbReference type="AlphaFoldDB" id="A0A0B1TTW8"/>
<keyword evidence="2" id="KW-1185">Reference proteome</keyword>
<dbReference type="EMBL" id="KN549263">
    <property type="protein sequence ID" value="KHJ98890.1"/>
    <property type="molecule type" value="Genomic_DNA"/>
</dbReference>
<gene>
    <name evidence="1" type="ORF">OESDEN_01129</name>
</gene>
<name>A0A0B1TTW8_OESDE</name>
<accession>A0A0B1TTW8</accession>
<evidence type="ECO:0000313" key="2">
    <source>
        <dbReference type="Proteomes" id="UP000053660"/>
    </source>
</evidence>
<reference evidence="1 2" key="1">
    <citation type="submission" date="2014-03" db="EMBL/GenBank/DDBJ databases">
        <title>Draft genome of the hookworm Oesophagostomum dentatum.</title>
        <authorList>
            <person name="Mitreva M."/>
        </authorList>
    </citation>
    <scope>NUCLEOTIDE SEQUENCE [LARGE SCALE GENOMIC DNA]</scope>
    <source>
        <strain evidence="1 2">OD-Hann</strain>
    </source>
</reference>
<proteinExistence type="predicted"/>
<organism evidence="1 2">
    <name type="scientific">Oesophagostomum dentatum</name>
    <name type="common">Nodular worm</name>
    <dbReference type="NCBI Taxonomy" id="61180"/>
    <lineage>
        <taxon>Eukaryota</taxon>
        <taxon>Metazoa</taxon>
        <taxon>Ecdysozoa</taxon>
        <taxon>Nematoda</taxon>
        <taxon>Chromadorea</taxon>
        <taxon>Rhabditida</taxon>
        <taxon>Rhabditina</taxon>
        <taxon>Rhabditomorpha</taxon>
        <taxon>Strongyloidea</taxon>
        <taxon>Strongylidae</taxon>
        <taxon>Oesophagostomum</taxon>
    </lineage>
</organism>
<protein>
    <submittedName>
        <fullName evidence="1">Uncharacterized protein</fullName>
    </submittedName>
</protein>
<dbReference type="Proteomes" id="UP000053660">
    <property type="component" value="Unassembled WGS sequence"/>
</dbReference>
<sequence length="74" mass="8440">MITTRICKVMARRSAAQLRARHATHAVLEHVARQFKPARVRDNRGFSPSIDLRAVAALCSAYRLYLFNIQLALF</sequence>